<comment type="caution">
    <text evidence="2">The sequence shown here is derived from an EMBL/GenBank/DDBJ whole genome shotgun (WGS) entry which is preliminary data.</text>
</comment>
<organism evidence="2 3">
    <name type="scientific">Sphingobacterium bambusae</name>
    <dbReference type="NCBI Taxonomy" id="662858"/>
    <lineage>
        <taxon>Bacteria</taxon>
        <taxon>Pseudomonadati</taxon>
        <taxon>Bacteroidota</taxon>
        <taxon>Sphingobacteriia</taxon>
        <taxon>Sphingobacteriales</taxon>
        <taxon>Sphingobacteriaceae</taxon>
        <taxon>Sphingobacterium</taxon>
    </lineage>
</organism>
<feature type="domain" description="YdhG-like" evidence="1">
    <location>
        <begin position="23"/>
        <end position="111"/>
    </location>
</feature>
<feature type="domain" description="YdhG-like" evidence="1">
    <location>
        <begin position="130"/>
        <end position="226"/>
    </location>
</feature>
<dbReference type="Gene3D" id="3.90.1150.200">
    <property type="match status" value="2"/>
</dbReference>
<evidence type="ECO:0000313" key="3">
    <source>
        <dbReference type="Proteomes" id="UP001597525"/>
    </source>
</evidence>
<evidence type="ECO:0000259" key="1">
    <source>
        <dbReference type="Pfam" id="PF08818"/>
    </source>
</evidence>
<dbReference type="Proteomes" id="UP001597525">
    <property type="component" value="Unassembled WGS sequence"/>
</dbReference>
<dbReference type="InterPro" id="IPR014922">
    <property type="entry name" value="YdhG-like"/>
</dbReference>
<dbReference type="SUPFAM" id="SSF159888">
    <property type="entry name" value="YdhG-like"/>
    <property type="match status" value="2"/>
</dbReference>
<evidence type="ECO:0000313" key="2">
    <source>
        <dbReference type="EMBL" id="MFD2967170.1"/>
    </source>
</evidence>
<dbReference type="RefSeq" id="WP_320185141.1">
    <property type="nucleotide sequence ID" value="NZ_CP138332.1"/>
</dbReference>
<accession>A0ABW6BC94</accession>
<reference evidence="3" key="1">
    <citation type="journal article" date="2019" name="Int. J. Syst. Evol. Microbiol.">
        <title>The Global Catalogue of Microorganisms (GCM) 10K type strain sequencing project: providing services to taxonomists for standard genome sequencing and annotation.</title>
        <authorList>
            <consortium name="The Broad Institute Genomics Platform"/>
            <consortium name="The Broad Institute Genome Sequencing Center for Infectious Disease"/>
            <person name="Wu L."/>
            <person name="Ma J."/>
        </authorList>
    </citation>
    <scope>NUCLEOTIDE SEQUENCE [LARGE SCALE GENOMIC DNA]</scope>
    <source>
        <strain evidence="3">KCTC 22814</strain>
    </source>
</reference>
<keyword evidence="3" id="KW-1185">Reference proteome</keyword>
<dbReference type="Pfam" id="PF13376">
    <property type="entry name" value="OmdA"/>
    <property type="match status" value="1"/>
</dbReference>
<protein>
    <submittedName>
        <fullName evidence="2">DUF1801 domain-containing protein</fullName>
    </submittedName>
</protein>
<proteinExistence type="predicted"/>
<dbReference type="EMBL" id="JBHUPB010000005">
    <property type="protein sequence ID" value="MFD2967170.1"/>
    <property type="molecule type" value="Genomic_DNA"/>
</dbReference>
<dbReference type="Pfam" id="PF08818">
    <property type="entry name" value="DUF1801"/>
    <property type="match status" value="2"/>
</dbReference>
<sequence length="310" mass="35374">MESAHFTNIDEYIAQFDDKQQVLLQSVREIIREAAPEAKETISYQMPTFRQQGNLIHFALSKNHLGIYPGPAAITFYQAELASYKTSKGAIQLPLDQPIPKALLQKIVQFNLEKQQDKVAPDWKKYHSQWQEAIEKTQAIVQDFPLQKTFKWGGDVYTFQGKNVLSYAGFKQHFAIWFYNGVFLSDPEQVLVSGSEGKTKGLRQWRFSHVDEMDATKIARYIEEAIQTVLDGKELKTEKGKPLVPTAFLAALLESDSQFSEAFHKLTPGRQREYNAFIDEAKQDKTKQTRLEKIKPLVAAGVGLHDKYKG</sequence>
<name>A0ABW6BC94_9SPHI</name>
<gene>
    <name evidence="2" type="ORF">ACFS7Y_07220</name>
</gene>